<keyword evidence="3" id="KW-1185">Reference proteome</keyword>
<dbReference type="Pfam" id="PF14214">
    <property type="entry name" value="Helitron_like_N"/>
    <property type="match status" value="1"/>
</dbReference>
<dbReference type="EMBL" id="JAUIZM010000011">
    <property type="protein sequence ID" value="KAK1357130.1"/>
    <property type="molecule type" value="Genomic_DNA"/>
</dbReference>
<dbReference type="Proteomes" id="UP001237642">
    <property type="component" value="Unassembled WGS sequence"/>
</dbReference>
<gene>
    <name evidence="2" type="ORF">POM88_050386</name>
</gene>
<evidence type="ECO:0000313" key="2">
    <source>
        <dbReference type="EMBL" id="KAK1357130.1"/>
    </source>
</evidence>
<name>A0AAD8H021_9APIA</name>
<sequence>MLDVPDGLSSKFAQLYMYDAQEALTHRVNFPGKMEEDALVVCKEYGDPDLFITFTCNPKWDEIQEAVRSSGSQDASVRPDLVARVFKMKLDAMMNDFTKKTCPWLCPRSGLHSGVPEARLATR</sequence>
<comment type="caution">
    <text evidence="2">The sequence shown here is derived from an EMBL/GenBank/DDBJ whole genome shotgun (WGS) entry which is preliminary data.</text>
</comment>
<protein>
    <recommendedName>
        <fullName evidence="1">Helitron helicase-like domain-containing protein</fullName>
    </recommendedName>
</protein>
<dbReference type="AlphaFoldDB" id="A0AAD8H021"/>
<feature type="domain" description="Helitron helicase-like" evidence="1">
    <location>
        <begin position="33"/>
        <end position="100"/>
    </location>
</feature>
<reference evidence="2" key="1">
    <citation type="submission" date="2023-02" db="EMBL/GenBank/DDBJ databases">
        <title>Genome of toxic invasive species Heracleum sosnowskyi carries increased number of genes despite the absence of recent whole-genome duplications.</title>
        <authorList>
            <person name="Schelkunov M."/>
            <person name="Shtratnikova V."/>
            <person name="Makarenko M."/>
            <person name="Klepikova A."/>
            <person name="Omelchenko D."/>
            <person name="Novikova G."/>
            <person name="Obukhova E."/>
            <person name="Bogdanov V."/>
            <person name="Penin A."/>
            <person name="Logacheva M."/>
        </authorList>
    </citation>
    <scope>NUCLEOTIDE SEQUENCE</scope>
    <source>
        <strain evidence="2">Hsosn_3</strain>
        <tissue evidence="2">Leaf</tissue>
    </source>
</reference>
<proteinExistence type="predicted"/>
<accession>A0AAD8H021</accession>
<organism evidence="2 3">
    <name type="scientific">Heracleum sosnowskyi</name>
    <dbReference type="NCBI Taxonomy" id="360622"/>
    <lineage>
        <taxon>Eukaryota</taxon>
        <taxon>Viridiplantae</taxon>
        <taxon>Streptophyta</taxon>
        <taxon>Embryophyta</taxon>
        <taxon>Tracheophyta</taxon>
        <taxon>Spermatophyta</taxon>
        <taxon>Magnoliopsida</taxon>
        <taxon>eudicotyledons</taxon>
        <taxon>Gunneridae</taxon>
        <taxon>Pentapetalae</taxon>
        <taxon>asterids</taxon>
        <taxon>campanulids</taxon>
        <taxon>Apiales</taxon>
        <taxon>Apiaceae</taxon>
        <taxon>Apioideae</taxon>
        <taxon>apioid superclade</taxon>
        <taxon>Tordylieae</taxon>
        <taxon>Tordyliinae</taxon>
        <taxon>Heracleum</taxon>
    </lineage>
</organism>
<dbReference type="InterPro" id="IPR025476">
    <property type="entry name" value="Helitron_helicase-like"/>
</dbReference>
<reference evidence="2" key="2">
    <citation type="submission" date="2023-05" db="EMBL/GenBank/DDBJ databases">
        <authorList>
            <person name="Schelkunov M.I."/>
        </authorList>
    </citation>
    <scope>NUCLEOTIDE SEQUENCE</scope>
    <source>
        <strain evidence="2">Hsosn_3</strain>
        <tissue evidence="2">Leaf</tissue>
    </source>
</reference>
<evidence type="ECO:0000259" key="1">
    <source>
        <dbReference type="Pfam" id="PF14214"/>
    </source>
</evidence>
<evidence type="ECO:0000313" key="3">
    <source>
        <dbReference type="Proteomes" id="UP001237642"/>
    </source>
</evidence>